<dbReference type="AlphaFoldDB" id="A0AAV9EAQ9"/>
<dbReference type="EMBL" id="JAUJYO010000008">
    <property type="protein sequence ID" value="KAK1310843.1"/>
    <property type="molecule type" value="Genomic_DNA"/>
</dbReference>
<proteinExistence type="predicted"/>
<comment type="caution">
    <text evidence="2">The sequence shown here is derived from an EMBL/GenBank/DDBJ whole genome shotgun (WGS) entry which is preliminary data.</text>
</comment>
<reference evidence="2" key="1">
    <citation type="journal article" date="2023" name="Nat. Commun.">
        <title>Diploid and tetraploid genomes of Acorus and the evolution of monocots.</title>
        <authorList>
            <person name="Ma L."/>
            <person name="Liu K.W."/>
            <person name="Li Z."/>
            <person name="Hsiao Y.Y."/>
            <person name="Qi Y."/>
            <person name="Fu T."/>
            <person name="Tang G.D."/>
            <person name="Zhang D."/>
            <person name="Sun W.H."/>
            <person name="Liu D.K."/>
            <person name="Li Y."/>
            <person name="Chen G.Z."/>
            <person name="Liu X.D."/>
            <person name="Liao X.Y."/>
            <person name="Jiang Y.T."/>
            <person name="Yu X."/>
            <person name="Hao Y."/>
            <person name="Huang J."/>
            <person name="Zhao X.W."/>
            <person name="Ke S."/>
            <person name="Chen Y.Y."/>
            <person name="Wu W.L."/>
            <person name="Hsu J.L."/>
            <person name="Lin Y.F."/>
            <person name="Huang M.D."/>
            <person name="Li C.Y."/>
            <person name="Huang L."/>
            <person name="Wang Z.W."/>
            <person name="Zhao X."/>
            <person name="Zhong W.Y."/>
            <person name="Peng D.H."/>
            <person name="Ahmad S."/>
            <person name="Lan S."/>
            <person name="Zhang J.S."/>
            <person name="Tsai W.C."/>
            <person name="Van de Peer Y."/>
            <person name="Liu Z.J."/>
        </authorList>
    </citation>
    <scope>NUCLEOTIDE SEQUENCE</scope>
    <source>
        <strain evidence="2">CP</strain>
    </source>
</reference>
<accession>A0AAV9EAQ9</accession>
<sequence>MARKKHNMNLGSFGLPSPTTFPIPSPATGSSRQSYADAVNRVAGPGLAFTVPEEIWMLPCLLRGMYPL</sequence>
<evidence type="ECO:0000256" key="1">
    <source>
        <dbReference type="SAM" id="MobiDB-lite"/>
    </source>
</evidence>
<keyword evidence="3" id="KW-1185">Reference proteome</keyword>
<dbReference type="Proteomes" id="UP001180020">
    <property type="component" value="Unassembled WGS sequence"/>
</dbReference>
<reference evidence="2" key="2">
    <citation type="submission" date="2023-06" db="EMBL/GenBank/DDBJ databases">
        <authorList>
            <person name="Ma L."/>
            <person name="Liu K.-W."/>
            <person name="Li Z."/>
            <person name="Hsiao Y.-Y."/>
            <person name="Qi Y."/>
            <person name="Fu T."/>
            <person name="Tang G."/>
            <person name="Zhang D."/>
            <person name="Sun W.-H."/>
            <person name="Liu D.-K."/>
            <person name="Li Y."/>
            <person name="Chen G.-Z."/>
            <person name="Liu X.-D."/>
            <person name="Liao X.-Y."/>
            <person name="Jiang Y.-T."/>
            <person name="Yu X."/>
            <person name="Hao Y."/>
            <person name="Huang J."/>
            <person name="Zhao X.-W."/>
            <person name="Ke S."/>
            <person name="Chen Y.-Y."/>
            <person name="Wu W.-L."/>
            <person name="Hsu J.-L."/>
            <person name="Lin Y.-F."/>
            <person name="Huang M.-D."/>
            <person name="Li C.-Y."/>
            <person name="Huang L."/>
            <person name="Wang Z.-W."/>
            <person name="Zhao X."/>
            <person name="Zhong W.-Y."/>
            <person name="Peng D.-H."/>
            <person name="Ahmad S."/>
            <person name="Lan S."/>
            <person name="Zhang J.-S."/>
            <person name="Tsai W.-C."/>
            <person name="Van De Peer Y."/>
            <person name="Liu Z.-J."/>
        </authorList>
    </citation>
    <scope>NUCLEOTIDE SEQUENCE</scope>
    <source>
        <strain evidence="2">CP</strain>
        <tissue evidence="2">Leaves</tissue>
    </source>
</reference>
<evidence type="ECO:0000313" key="2">
    <source>
        <dbReference type="EMBL" id="KAK1310843.1"/>
    </source>
</evidence>
<gene>
    <name evidence="2" type="ORF">QJS10_CPA08g01109</name>
</gene>
<protein>
    <submittedName>
        <fullName evidence="2">Uncharacterized protein</fullName>
    </submittedName>
</protein>
<evidence type="ECO:0000313" key="3">
    <source>
        <dbReference type="Proteomes" id="UP001180020"/>
    </source>
</evidence>
<feature type="region of interest" description="Disordered" evidence="1">
    <location>
        <begin position="1"/>
        <end position="29"/>
    </location>
</feature>
<organism evidence="2 3">
    <name type="scientific">Acorus calamus</name>
    <name type="common">Sweet flag</name>
    <dbReference type="NCBI Taxonomy" id="4465"/>
    <lineage>
        <taxon>Eukaryota</taxon>
        <taxon>Viridiplantae</taxon>
        <taxon>Streptophyta</taxon>
        <taxon>Embryophyta</taxon>
        <taxon>Tracheophyta</taxon>
        <taxon>Spermatophyta</taxon>
        <taxon>Magnoliopsida</taxon>
        <taxon>Liliopsida</taxon>
        <taxon>Acoraceae</taxon>
        <taxon>Acorus</taxon>
    </lineage>
</organism>
<name>A0AAV9EAQ9_ACOCL</name>